<dbReference type="EMBL" id="CP019343">
    <property type="protein sequence ID" value="ARN73767.1"/>
    <property type="molecule type" value="Genomic_DNA"/>
</dbReference>
<evidence type="ECO:0000313" key="3">
    <source>
        <dbReference type="Proteomes" id="UP000193450"/>
    </source>
</evidence>
<protein>
    <recommendedName>
        <fullName evidence="4">Lipoprotein</fullName>
    </recommendedName>
</protein>
<organism evidence="2 3">
    <name type="scientific">Oceanicoccus sagamiensis</name>
    <dbReference type="NCBI Taxonomy" id="716816"/>
    <lineage>
        <taxon>Bacteria</taxon>
        <taxon>Pseudomonadati</taxon>
        <taxon>Pseudomonadota</taxon>
        <taxon>Gammaproteobacteria</taxon>
        <taxon>Cellvibrionales</taxon>
        <taxon>Spongiibacteraceae</taxon>
        <taxon>Oceanicoccus</taxon>
    </lineage>
</organism>
<reference evidence="2 3" key="1">
    <citation type="submission" date="2016-11" db="EMBL/GenBank/DDBJ databases">
        <title>Trade-off between light-utilization and light-protection in marine flavobacteria.</title>
        <authorList>
            <person name="Kumagai Y."/>
        </authorList>
    </citation>
    <scope>NUCLEOTIDE SEQUENCE [LARGE SCALE GENOMIC DNA]</scope>
    <source>
        <strain evidence="2 3">NBRC 107125</strain>
    </source>
</reference>
<evidence type="ECO:0000256" key="1">
    <source>
        <dbReference type="SAM" id="SignalP"/>
    </source>
</evidence>
<dbReference type="RefSeq" id="WP_157117880.1">
    <property type="nucleotide sequence ID" value="NZ_CP019343.1"/>
</dbReference>
<name>A0A1X9NFP0_9GAMM</name>
<evidence type="ECO:0008006" key="4">
    <source>
        <dbReference type="Google" id="ProtNLM"/>
    </source>
</evidence>
<gene>
    <name evidence="2" type="ORF">BST96_06350</name>
</gene>
<keyword evidence="1" id="KW-0732">Signal</keyword>
<feature type="chain" id="PRO_5013299088" description="Lipoprotein" evidence="1">
    <location>
        <begin position="20"/>
        <end position="64"/>
    </location>
</feature>
<proteinExistence type="predicted"/>
<dbReference type="OrthoDB" id="5801940at2"/>
<evidence type="ECO:0000313" key="2">
    <source>
        <dbReference type="EMBL" id="ARN73767.1"/>
    </source>
</evidence>
<keyword evidence="3" id="KW-1185">Reference proteome</keyword>
<sequence length="64" mass="7637">MKILPIILLLFSTACSQQAVYDNIQHHHRLECEQQPPAQYDDCIKEVSQSYKDYQREREQAKEQ</sequence>
<dbReference type="KEGG" id="osg:BST96_06350"/>
<feature type="signal peptide" evidence="1">
    <location>
        <begin position="1"/>
        <end position="19"/>
    </location>
</feature>
<dbReference type="STRING" id="716816.BST96_06350"/>
<dbReference type="AlphaFoldDB" id="A0A1X9NFP0"/>
<accession>A0A1X9NFP0</accession>
<dbReference type="PROSITE" id="PS51257">
    <property type="entry name" value="PROKAR_LIPOPROTEIN"/>
    <property type="match status" value="1"/>
</dbReference>
<dbReference type="Proteomes" id="UP000193450">
    <property type="component" value="Chromosome"/>
</dbReference>